<dbReference type="InterPro" id="IPR036196">
    <property type="entry name" value="Ptyr_pPase_sf"/>
</dbReference>
<dbReference type="InterPro" id="IPR050438">
    <property type="entry name" value="LMW_PTPase"/>
</dbReference>
<dbReference type="EC" id="3.1.3.48" evidence="2"/>
<evidence type="ECO:0000256" key="5">
    <source>
        <dbReference type="PIRSR" id="PIRSR617867-1"/>
    </source>
</evidence>
<evidence type="ECO:0000313" key="8">
    <source>
        <dbReference type="Proteomes" id="UP000479293"/>
    </source>
</evidence>
<protein>
    <recommendedName>
        <fullName evidence="2">protein-tyrosine-phosphatase</fullName>
        <ecNumber evidence="2">3.1.3.48</ecNumber>
    </recommendedName>
</protein>
<sequence>MIKVLFVCLGNICRSPLAEIVFNNLIQQASLSTHIQCDSAGTASYHIGSLPDRRIRQIGQEKGLVLTHRSRKLAGDDFYNFDYIVAMDEANFEDIRNQSYRSSGFYFPEDRLFLYREFDSEVQASDPREHFSVPDPYYEDIVFFEEVYRIVERCGTRFLEFIIEKNNLKR</sequence>
<dbReference type="RefSeq" id="WP_152760805.1">
    <property type="nucleotide sequence ID" value="NZ_WHLY01000002.1"/>
</dbReference>
<name>A0A7C9BJX5_9BACT</name>
<comment type="similarity">
    <text evidence="1">Belongs to the low molecular weight phosphotyrosine protein phosphatase family.</text>
</comment>
<dbReference type="PANTHER" id="PTHR11717:SF7">
    <property type="entry name" value="LOW MOLECULAR WEIGHT PHOSPHOTYROSINE PROTEIN PHOSPHATASE"/>
    <property type="match status" value="1"/>
</dbReference>
<gene>
    <name evidence="7" type="ORF">GBK04_14405</name>
</gene>
<feature type="domain" description="Phosphotyrosine protein phosphatase I" evidence="6">
    <location>
        <begin position="2"/>
        <end position="161"/>
    </location>
</feature>
<dbReference type="InterPro" id="IPR017867">
    <property type="entry name" value="Tyr_phospatase_low_mol_wt"/>
</dbReference>
<comment type="caution">
    <text evidence="7">The sequence shown here is derived from an EMBL/GenBank/DDBJ whole genome shotgun (WGS) entry which is preliminary data.</text>
</comment>
<evidence type="ECO:0000259" key="6">
    <source>
        <dbReference type="SMART" id="SM00226"/>
    </source>
</evidence>
<dbReference type="PANTHER" id="PTHR11717">
    <property type="entry name" value="LOW MOLECULAR WEIGHT PROTEIN TYROSINE PHOSPHATASE"/>
    <property type="match status" value="1"/>
</dbReference>
<dbReference type="SMART" id="SM00226">
    <property type="entry name" value="LMWPc"/>
    <property type="match status" value="1"/>
</dbReference>
<keyword evidence="8" id="KW-1185">Reference proteome</keyword>
<accession>A0A7C9BJX5</accession>
<dbReference type="GO" id="GO:0004725">
    <property type="term" value="F:protein tyrosine phosphatase activity"/>
    <property type="evidence" value="ECO:0007669"/>
    <property type="project" value="UniProtKB-EC"/>
</dbReference>
<dbReference type="AlphaFoldDB" id="A0A7C9BJX5"/>
<dbReference type="InterPro" id="IPR023485">
    <property type="entry name" value="Ptyr_pPase"/>
</dbReference>
<keyword evidence="4" id="KW-0904">Protein phosphatase</keyword>
<dbReference type="Gene3D" id="3.40.50.2300">
    <property type="match status" value="1"/>
</dbReference>
<evidence type="ECO:0000256" key="2">
    <source>
        <dbReference type="ARBA" id="ARBA00013064"/>
    </source>
</evidence>
<dbReference type="Proteomes" id="UP000479293">
    <property type="component" value="Unassembled WGS sequence"/>
</dbReference>
<reference evidence="7 8" key="1">
    <citation type="submission" date="2019-10" db="EMBL/GenBank/DDBJ databases">
        <title>Draft Genome Sequence of Cytophagaceae sp. SJW1-29.</title>
        <authorList>
            <person name="Choi A."/>
        </authorList>
    </citation>
    <scope>NUCLEOTIDE SEQUENCE [LARGE SCALE GENOMIC DNA]</scope>
    <source>
        <strain evidence="7 8">SJW1-29</strain>
    </source>
</reference>
<evidence type="ECO:0000256" key="1">
    <source>
        <dbReference type="ARBA" id="ARBA00011063"/>
    </source>
</evidence>
<dbReference type="EMBL" id="WHLY01000002">
    <property type="protein sequence ID" value="MPR34515.1"/>
    <property type="molecule type" value="Genomic_DNA"/>
</dbReference>
<feature type="active site" description="Proton donor" evidence="5">
    <location>
        <position position="135"/>
    </location>
</feature>
<feature type="active site" evidence="5">
    <location>
        <position position="14"/>
    </location>
</feature>
<evidence type="ECO:0000256" key="4">
    <source>
        <dbReference type="ARBA" id="ARBA00022912"/>
    </source>
</evidence>
<proteinExistence type="inferred from homology"/>
<keyword evidence="3" id="KW-0378">Hydrolase</keyword>
<dbReference type="Pfam" id="PF01451">
    <property type="entry name" value="LMWPc"/>
    <property type="match status" value="1"/>
</dbReference>
<organism evidence="7 8">
    <name type="scientific">Salmonirosea aquatica</name>
    <dbReference type="NCBI Taxonomy" id="2654236"/>
    <lineage>
        <taxon>Bacteria</taxon>
        <taxon>Pseudomonadati</taxon>
        <taxon>Bacteroidota</taxon>
        <taxon>Cytophagia</taxon>
        <taxon>Cytophagales</taxon>
        <taxon>Spirosomataceae</taxon>
        <taxon>Salmonirosea</taxon>
    </lineage>
</organism>
<dbReference type="SUPFAM" id="SSF52788">
    <property type="entry name" value="Phosphotyrosine protein phosphatases I"/>
    <property type="match status" value="1"/>
</dbReference>
<feature type="active site" description="Nucleophile" evidence="5">
    <location>
        <position position="8"/>
    </location>
</feature>
<evidence type="ECO:0000313" key="7">
    <source>
        <dbReference type="EMBL" id="MPR34515.1"/>
    </source>
</evidence>
<evidence type="ECO:0000256" key="3">
    <source>
        <dbReference type="ARBA" id="ARBA00022801"/>
    </source>
</evidence>
<dbReference type="CDD" id="cd16343">
    <property type="entry name" value="LMWPTP"/>
    <property type="match status" value="1"/>
</dbReference>
<dbReference type="PRINTS" id="PR00719">
    <property type="entry name" value="LMWPTPASE"/>
</dbReference>